<dbReference type="SUPFAM" id="SSF53098">
    <property type="entry name" value="Ribonuclease H-like"/>
    <property type="match status" value="1"/>
</dbReference>
<name>A0ABV9Y425_9PSEU</name>
<dbReference type="EMBL" id="JBHSJB010000020">
    <property type="protein sequence ID" value="MFC5056412.1"/>
    <property type="molecule type" value="Genomic_DNA"/>
</dbReference>
<evidence type="ECO:0000313" key="3">
    <source>
        <dbReference type="Proteomes" id="UP001595833"/>
    </source>
</evidence>
<dbReference type="RefSeq" id="WP_344038332.1">
    <property type="nucleotide sequence ID" value="NZ_BAAAKE010000010.1"/>
</dbReference>
<dbReference type="Pfam" id="PF13683">
    <property type="entry name" value="rve_3"/>
    <property type="match status" value="1"/>
</dbReference>
<dbReference type="PROSITE" id="PS50994">
    <property type="entry name" value="INTEGRASE"/>
    <property type="match status" value="1"/>
</dbReference>
<organism evidence="2 3">
    <name type="scientific">Saccharothrix xinjiangensis</name>
    <dbReference type="NCBI Taxonomy" id="204798"/>
    <lineage>
        <taxon>Bacteria</taxon>
        <taxon>Bacillati</taxon>
        <taxon>Actinomycetota</taxon>
        <taxon>Actinomycetes</taxon>
        <taxon>Pseudonocardiales</taxon>
        <taxon>Pseudonocardiaceae</taxon>
        <taxon>Saccharothrix</taxon>
    </lineage>
</organism>
<dbReference type="Gene3D" id="3.30.420.10">
    <property type="entry name" value="Ribonuclease H-like superfamily/Ribonuclease H"/>
    <property type="match status" value="1"/>
</dbReference>
<sequence>MFFVIEVATRYVHILGTTTNPDGAWTTQQARNLLMDLGDRADDFRFLIRDRAGQFTTSFDAVFSDAGIQVAKIPPRCPRANAHAERFVGTVRREATDRLLIINARHLRAVLDHYVNHYNHRRPHQALQLAPPQPDQPIAEPGCTSIRRRPVLGDLINEYEPTAA</sequence>
<dbReference type="Proteomes" id="UP001595833">
    <property type="component" value="Unassembled WGS sequence"/>
</dbReference>
<gene>
    <name evidence="2" type="ORF">ACFPFM_21960</name>
</gene>
<dbReference type="InterPro" id="IPR001584">
    <property type="entry name" value="Integrase_cat-core"/>
</dbReference>
<dbReference type="InterPro" id="IPR036397">
    <property type="entry name" value="RNaseH_sf"/>
</dbReference>
<comment type="caution">
    <text evidence="2">The sequence shown here is derived from an EMBL/GenBank/DDBJ whole genome shotgun (WGS) entry which is preliminary data.</text>
</comment>
<evidence type="ECO:0000313" key="2">
    <source>
        <dbReference type="EMBL" id="MFC5056412.1"/>
    </source>
</evidence>
<dbReference type="InterPro" id="IPR012337">
    <property type="entry name" value="RNaseH-like_sf"/>
</dbReference>
<protein>
    <submittedName>
        <fullName evidence="2">Integrase core domain-containing protein</fullName>
    </submittedName>
</protein>
<evidence type="ECO:0000259" key="1">
    <source>
        <dbReference type="PROSITE" id="PS50994"/>
    </source>
</evidence>
<proteinExistence type="predicted"/>
<feature type="domain" description="Integrase catalytic" evidence="1">
    <location>
        <begin position="1"/>
        <end position="139"/>
    </location>
</feature>
<reference evidence="3" key="1">
    <citation type="journal article" date="2019" name="Int. J. Syst. Evol. Microbiol.">
        <title>The Global Catalogue of Microorganisms (GCM) 10K type strain sequencing project: providing services to taxonomists for standard genome sequencing and annotation.</title>
        <authorList>
            <consortium name="The Broad Institute Genomics Platform"/>
            <consortium name="The Broad Institute Genome Sequencing Center for Infectious Disease"/>
            <person name="Wu L."/>
            <person name="Ma J."/>
        </authorList>
    </citation>
    <scope>NUCLEOTIDE SEQUENCE [LARGE SCALE GENOMIC DNA]</scope>
    <source>
        <strain evidence="3">KCTC 12848</strain>
    </source>
</reference>
<accession>A0ABV9Y425</accession>
<keyword evidence="3" id="KW-1185">Reference proteome</keyword>